<comment type="catalytic activity">
    <reaction evidence="1">
        <text>2'-deoxyuridine + phosphate = 2-deoxy-alpha-D-ribose 1-phosphate + uracil</text>
        <dbReference type="Rhea" id="RHEA:22824"/>
        <dbReference type="ChEBI" id="CHEBI:16450"/>
        <dbReference type="ChEBI" id="CHEBI:17568"/>
        <dbReference type="ChEBI" id="CHEBI:43474"/>
        <dbReference type="ChEBI" id="CHEBI:57259"/>
        <dbReference type="EC" id="2.4.2.2"/>
    </reaction>
</comment>
<dbReference type="RefSeq" id="WP_160721726.1">
    <property type="nucleotide sequence ID" value="NZ_SUMG01000011.1"/>
</dbReference>
<organism evidence="12 13">
    <name type="scientific">Isachenkonia alkalipeptolytica</name>
    <dbReference type="NCBI Taxonomy" id="2565777"/>
    <lineage>
        <taxon>Bacteria</taxon>
        <taxon>Bacillati</taxon>
        <taxon>Bacillota</taxon>
        <taxon>Clostridia</taxon>
        <taxon>Eubacteriales</taxon>
        <taxon>Clostridiaceae</taxon>
        <taxon>Isachenkonia</taxon>
    </lineage>
</organism>
<evidence type="ECO:0000256" key="3">
    <source>
        <dbReference type="ARBA" id="ARBA00006915"/>
    </source>
</evidence>
<dbReference type="InterPro" id="IPR017459">
    <property type="entry name" value="Glycosyl_Trfase_fam3_N_dom"/>
</dbReference>
<dbReference type="GO" id="GO:0005829">
    <property type="term" value="C:cytosol"/>
    <property type="evidence" value="ECO:0007669"/>
    <property type="project" value="TreeGrafter"/>
</dbReference>
<dbReference type="PROSITE" id="PS00647">
    <property type="entry name" value="THYMID_PHOSPHORYLASE"/>
    <property type="match status" value="1"/>
</dbReference>
<dbReference type="InterPro" id="IPR036566">
    <property type="entry name" value="PYNP-like_C_sf"/>
</dbReference>
<evidence type="ECO:0000256" key="4">
    <source>
        <dbReference type="ARBA" id="ARBA00011738"/>
    </source>
</evidence>
<comment type="function">
    <text evidence="2">Catalyzes phosphorolysis of the pyrimidine nucleosides uridine, thymidine and 2'-deoxyuridine with the formation of the corresponding pyrimidine base and ribose-1-phosphate.</text>
</comment>
<comment type="subunit">
    <text evidence="4">Homodimer.</text>
</comment>
<protein>
    <recommendedName>
        <fullName evidence="6">Pyrimidine-nucleoside phosphorylase</fullName>
        <ecNumber evidence="5">2.4.2.2</ecNumber>
    </recommendedName>
</protein>
<dbReference type="PANTHER" id="PTHR10515">
    <property type="entry name" value="THYMIDINE PHOSPHORYLASE"/>
    <property type="match status" value="1"/>
</dbReference>
<proteinExistence type="inferred from homology"/>
<evidence type="ECO:0000256" key="2">
    <source>
        <dbReference type="ARBA" id="ARBA00003877"/>
    </source>
</evidence>
<dbReference type="AlphaFoldDB" id="A0AA43XLQ5"/>
<evidence type="ECO:0000259" key="11">
    <source>
        <dbReference type="SMART" id="SM00941"/>
    </source>
</evidence>
<keyword evidence="8 12" id="KW-0808">Transferase</keyword>
<dbReference type="InterPro" id="IPR036320">
    <property type="entry name" value="Glycosyl_Trfase_fam3_N_dom_sf"/>
</dbReference>
<evidence type="ECO:0000256" key="7">
    <source>
        <dbReference type="ARBA" id="ARBA00022676"/>
    </source>
</evidence>
<dbReference type="GO" id="GO:0009032">
    <property type="term" value="F:thymidine phosphorylase activity"/>
    <property type="evidence" value="ECO:0007669"/>
    <property type="project" value="TreeGrafter"/>
</dbReference>
<dbReference type="GO" id="GO:0006206">
    <property type="term" value="P:pyrimidine nucleobase metabolic process"/>
    <property type="evidence" value="ECO:0007669"/>
    <property type="project" value="InterPro"/>
</dbReference>
<evidence type="ECO:0000256" key="9">
    <source>
        <dbReference type="ARBA" id="ARBA00048453"/>
    </source>
</evidence>
<keyword evidence="13" id="KW-1185">Reference proteome</keyword>
<sequence>MEMIDILYKKRNGEELSKEEIKYFVEGYNNERIPDYQMSALLMAIYFKGMNKAETVNLTNAIINSGETIDLSMIKGLKVDKHSTGGVGDKTTIALGALVAANNVPVAKLSGRGLGHTGGTIDKLEAIQGFSADLTIKKFADQVNSIKFSLGGQTKDLAPADKKLYALRDVTATIDNISLIASSVMSKKLASGADRIVLDVKTGSGAFMKDIDQAFELGRAMVDIGNGVGKNTVAVVTDMEQPLGNTIGNGIEVREAIELLQGEGSKDLLELCHYLGSYMLLLAEKVGSLDEGMEKIQEVIDNGKALDVFKSFVQSQGGDIKFIEQPELLHQTQDIYEYKALSEGYIHRLDAELLGKSALTLGAGRLDKSTKIDHKVGLQLEKKIGDYVNKGETVITVFYNDKDKLDGALELLQESVYISDAEKKPRKIIHGVVTENEEKRL</sequence>
<dbReference type="SMART" id="SM00941">
    <property type="entry name" value="PYNP_C"/>
    <property type="match status" value="1"/>
</dbReference>
<dbReference type="InterPro" id="IPR013102">
    <property type="entry name" value="PYNP_C"/>
</dbReference>
<evidence type="ECO:0000256" key="10">
    <source>
        <dbReference type="ARBA" id="ARBA00048525"/>
    </source>
</evidence>
<evidence type="ECO:0000313" key="13">
    <source>
        <dbReference type="Proteomes" id="UP000449710"/>
    </source>
</evidence>
<dbReference type="FunFam" id="3.40.1030.10:FF:000003">
    <property type="entry name" value="Pyrimidine-nucleoside phosphorylase"/>
    <property type="match status" value="1"/>
</dbReference>
<name>A0AA43XLQ5_9CLOT</name>
<gene>
    <name evidence="12" type="ORF">ISALK_09680</name>
</gene>
<dbReference type="GO" id="GO:0006213">
    <property type="term" value="P:pyrimidine nucleoside metabolic process"/>
    <property type="evidence" value="ECO:0007669"/>
    <property type="project" value="InterPro"/>
</dbReference>
<dbReference type="Gene3D" id="3.40.1030.10">
    <property type="entry name" value="Nucleoside phosphorylase/phosphoribosyltransferase catalytic domain"/>
    <property type="match status" value="1"/>
</dbReference>
<dbReference type="InterPro" id="IPR018090">
    <property type="entry name" value="Pyrmidine_PPas_bac/euk"/>
</dbReference>
<feature type="domain" description="Pyrimidine nucleoside phosphorylase C-terminal" evidence="11">
    <location>
        <begin position="345"/>
        <end position="419"/>
    </location>
</feature>
<dbReference type="GO" id="GO:0004645">
    <property type="term" value="F:1,4-alpha-oligoglucan phosphorylase activity"/>
    <property type="evidence" value="ECO:0007669"/>
    <property type="project" value="InterPro"/>
</dbReference>
<comment type="caution">
    <text evidence="12">The sequence shown here is derived from an EMBL/GenBank/DDBJ whole genome shotgun (WGS) entry which is preliminary data.</text>
</comment>
<evidence type="ECO:0000256" key="5">
    <source>
        <dbReference type="ARBA" id="ARBA00011889"/>
    </source>
</evidence>
<dbReference type="InterPro" id="IPR035902">
    <property type="entry name" value="Nuc_phospho_transferase"/>
</dbReference>
<dbReference type="SUPFAM" id="SSF47648">
    <property type="entry name" value="Nucleoside phosphorylase/phosphoribosyltransferase N-terminal domain"/>
    <property type="match status" value="1"/>
</dbReference>
<dbReference type="NCBIfam" id="NF004490">
    <property type="entry name" value="PRK05820.1"/>
    <property type="match status" value="1"/>
</dbReference>
<dbReference type="InterPro" id="IPR000312">
    <property type="entry name" value="Glycosyl_Trfase_fam3"/>
</dbReference>
<dbReference type="Gene3D" id="3.90.1170.30">
    <property type="entry name" value="Pyrimidine nucleoside phosphorylase-like, C-terminal domain"/>
    <property type="match status" value="1"/>
</dbReference>
<evidence type="ECO:0000313" key="12">
    <source>
        <dbReference type="EMBL" id="NBG88771.1"/>
    </source>
</evidence>
<dbReference type="PIRSF" id="PIRSF000478">
    <property type="entry name" value="TP_PyNP"/>
    <property type="match status" value="1"/>
</dbReference>
<dbReference type="Proteomes" id="UP000449710">
    <property type="component" value="Unassembled WGS sequence"/>
</dbReference>
<comment type="catalytic activity">
    <reaction evidence="10">
        <text>thymidine + phosphate = 2-deoxy-alpha-D-ribose 1-phosphate + thymine</text>
        <dbReference type="Rhea" id="RHEA:16037"/>
        <dbReference type="ChEBI" id="CHEBI:17748"/>
        <dbReference type="ChEBI" id="CHEBI:17821"/>
        <dbReference type="ChEBI" id="CHEBI:43474"/>
        <dbReference type="ChEBI" id="CHEBI:57259"/>
        <dbReference type="EC" id="2.4.2.2"/>
    </reaction>
</comment>
<dbReference type="Pfam" id="PF02885">
    <property type="entry name" value="Glycos_trans_3N"/>
    <property type="match status" value="1"/>
</dbReference>
<dbReference type="Gene3D" id="1.20.970.10">
    <property type="entry name" value="Transferase, Pyrimidine Nucleoside Phosphorylase, Chain C"/>
    <property type="match status" value="1"/>
</dbReference>
<dbReference type="NCBIfam" id="TIGR02644">
    <property type="entry name" value="Y_phosphoryl"/>
    <property type="match status" value="1"/>
</dbReference>
<dbReference type="Pfam" id="PF00591">
    <property type="entry name" value="Glycos_transf_3"/>
    <property type="match status" value="1"/>
</dbReference>
<dbReference type="InterPro" id="IPR017872">
    <property type="entry name" value="Pyrmidine_PPase_CS"/>
</dbReference>
<dbReference type="SUPFAM" id="SSF54680">
    <property type="entry name" value="Pyrimidine nucleoside phosphorylase C-terminal domain"/>
    <property type="match status" value="1"/>
</dbReference>
<dbReference type="Pfam" id="PF07831">
    <property type="entry name" value="PYNP_C"/>
    <property type="match status" value="1"/>
</dbReference>
<dbReference type="EMBL" id="SUMG01000011">
    <property type="protein sequence ID" value="NBG88771.1"/>
    <property type="molecule type" value="Genomic_DNA"/>
</dbReference>
<comment type="catalytic activity">
    <reaction evidence="9">
        <text>uridine + phosphate = alpha-D-ribose 1-phosphate + uracil</text>
        <dbReference type="Rhea" id="RHEA:24388"/>
        <dbReference type="ChEBI" id="CHEBI:16704"/>
        <dbReference type="ChEBI" id="CHEBI:17568"/>
        <dbReference type="ChEBI" id="CHEBI:43474"/>
        <dbReference type="ChEBI" id="CHEBI:57720"/>
        <dbReference type="EC" id="2.4.2.2"/>
    </reaction>
</comment>
<dbReference type="NCBIfam" id="NF004747">
    <property type="entry name" value="PRK06078.1"/>
    <property type="match status" value="1"/>
</dbReference>
<comment type="similarity">
    <text evidence="3">Belongs to the thymidine/pyrimidine-nucleoside phosphorylase family.</text>
</comment>
<dbReference type="InterPro" id="IPR000053">
    <property type="entry name" value="Thymidine/pyrmidine_PPase"/>
</dbReference>
<accession>A0AA43XLQ5</accession>
<evidence type="ECO:0000256" key="6">
    <source>
        <dbReference type="ARBA" id="ARBA00014680"/>
    </source>
</evidence>
<reference evidence="12 13" key="1">
    <citation type="submission" date="2019-04" db="EMBL/GenBank/DDBJ databases">
        <title>Isachenkonia alkalipeptolytica gen. nov. sp. nov. a new anaerobic, alkiliphilic organothrophic bacterium capable to reduce synthesized ferrihydrite isolated from a soda lake.</title>
        <authorList>
            <person name="Toshchakov S.V."/>
            <person name="Zavarzina D.G."/>
            <person name="Zhilina T.N."/>
            <person name="Kostrikina N.A."/>
            <person name="Kublanov I.V."/>
        </authorList>
    </citation>
    <scope>NUCLEOTIDE SEQUENCE [LARGE SCALE GENOMIC DNA]</scope>
    <source>
        <strain evidence="12 13">Z-1701</strain>
    </source>
</reference>
<evidence type="ECO:0000256" key="1">
    <source>
        <dbReference type="ARBA" id="ARBA00001066"/>
    </source>
</evidence>
<dbReference type="PANTHER" id="PTHR10515:SF0">
    <property type="entry name" value="THYMIDINE PHOSPHORYLASE"/>
    <property type="match status" value="1"/>
</dbReference>
<evidence type="ECO:0000256" key="8">
    <source>
        <dbReference type="ARBA" id="ARBA00022679"/>
    </source>
</evidence>
<dbReference type="EC" id="2.4.2.2" evidence="5"/>
<dbReference type="SUPFAM" id="SSF52418">
    <property type="entry name" value="Nucleoside phosphorylase/phosphoribosyltransferase catalytic domain"/>
    <property type="match status" value="1"/>
</dbReference>
<keyword evidence="7 12" id="KW-0328">Glycosyltransferase</keyword>